<accession>A0A9P6LAL1</accession>
<sequence length="112" mass="12371">MRERRTRRREERGRNEGIVGNYGTMKWRIKPRSQSGIGVKQAGGGERGETVETAITCNKRAGGHVFQSQDDGPMRGDPNNDEQGDEASQVRWENGSDRVARGIGEVGLGAWT</sequence>
<comment type="caution">
    <text evidence="2">The sequence shown here is derived from an EMBL/GenBank/DDBJ whole genome shotgun (WGS) entry which is preliminary data.</text>
</comment>
<dbReference type="EMBL" id="WIUZ02000003">
    <property type="protein sequence ID" value="KAF9789466.1"/>
    <property type="molecule type" value="Genomic_DNA"/>
</dbReference>
<evidence type="ECO:0000313" key="3">
    <source>
        <dbReference type="Proteomes" id="UP000736335"/>
    </source>
</evidence>
<proteinExistence type="predicted"/>
<dbReference type="AlphaFoldDB" id="A0A9P6LAL1"/>
<evidence type="ECO:0000256" key="1">
    <source>
        <dbReference type="SAM" id="MobiDB-lite"/>
    </source>
</evidence>
<reference evidence="2" key="1">
    <citation type="journal article" date="2020" name="Nat. Commun.">
        <title>Large-scale genome sequencing of mycorrhizal fungi provides insights into the early evolution of symbiotic traits.</title>
        <authorList>
            <person name="Miyauchi S."/>
            <person name="Kiss E."/>
            <person name="Kuo A."/>
            <person name="Drula E."/>
            <person name="Kohler A."/>
            <person name="Sanchez-Garcia M."/>
            <person name="Morin E."/>
            <person name="Andreopoulos B."/>
            <person name="Barry K.W."/>
            <person name="Bonito G."/>
            <person name="Buee M."/>
            <person name="Carver A."/>
            <person name="Chen C."/>
            <person name="Cichocki N."/>
            <person name="Clum A."/>
            <person name="Culley D."/>
            <person name="Crous P.W."/>
            <person name="Fauchery L."/>
            <person name="Girlanda M."/>
            <person name="Hayes R.D."/>
            <person name="Keri Z."/>
            <person name="LaButti K."/>
            <person name="Lipzen A."/>
            <person name="Lombard V."/>
            <person name="Magnuson J."/>
            <person name="Maillard F."/>
            <person name="Murat C."/>
            <person name="Nolan M."/>
            <person name="Ohm R.A."/>
            <person name="Pangilinan J."/>
            <person name="Pereira M.F."/>
            <person name="Perotto S."/>
            <person name="Peter M."/>
            <person name="Pfister S."/>
            <person name="Riley R."/>
            <person name="Sitrit Y."/>
            <person name="Stielow J.B."/>
            <person name="Szollosi G."/>
            <person name="Zifcakova L."/>
            <person name="Stursova M."/>
            <person name="Spatafora J.W."/>
            <person name="Tedersoo L."/>
            <person name="Vaario L.M."/>
            <person name="Yamada A."/>
            <person name="Yan M."/>
            <person name="Wang P."/>
            <person name="Xu J."/>
            <person name="Bruns T."/>
            <person name="Baldrian P."/>
            <person name="Vilgalys R."/>
            <person name="Dunand C."/>
            <person name="Henrissat B."/>
            <person name="Grigoriev I.V."/>
            <person name="Hibbett D."/>
            <person name="Nagy L.G."/>
            <person name="Martin F.M."/>
        </authorList>
    </citation>
    <scope>NUCLEOTIDE SEQUENCE</scope>
    <source>
        <strain evidence="2">UH-Tt-Lm1</strain>
    </source>
</reference>
<organism evidence="2 3">
    <name type="scientific">Thelephora terrestris</name>
    <dbReference type="NCBI Taxonomy" id="56493"/>
    <lineage>
        <taxon>Eukaryota</taxon>
        <taxon>Fungi</taxon>
        <taxon>Dikarya</taxon>
        <taxon>Basidiomycota</taxon>
        <taxon>Agaricomycotina</taxon>
        <taxon>Agaricomycetes</taxon>
        <taxon>Thelephorales</taxon>
        <taxon>Thelephoraceae</taxon>
        <taxon>Thelephora</taxon>
    </lineage>
</organism>
<reference evidence="2" key="2">
    <citation type="submission" date="2020-11" db="EMBL/GenBank/DDBJ databases">
        <authorList>
            <consortium name="DOE Joint Genome Institute"/>
            <person name="Kuo A."/>
            <person name="Miyauchi S."/>
            <person name="Kiss E."/>
            <person name="Drula E."/>
            <person name="Kohler A."/>
            <person name="Sanchez-Garcia M."/>
            <person name="Andreopoulos B."/>
            <person name="Barry K.W."/>
            <person name="Bonito G."/>
            <person name="Buee M."/>
            <person name="Carver A."/>
            <person name="Chen C."/>
            <person name="Cichocki N."/>
            <person name="Clum A."/>
            <person name="Culley D."/>
            <person name="Crous P.W."/>
            <person name="Fauchery L."/>
            <person name="Girlanda M."/>
            <person name="Hayes R."/>
            <person name="Keri Z."/>
            <person name="Labutti K."/>
            <person name="Lipzen A."/>
            <person name="Lombard V."/>
            <person name="Magnuson J."/>
            <person name="Maillard F."/>
            <person name="Morin E."/>
            <person name="Murat C."/>
            <person name="Nolan M."/>
            <person name="Ohm R."/>
            <person name="Pangilinan J."/>
            <person name="Pereira M."/>
            <person name="Perotto S."/>
            <person name="Peter M."/>
            <person name="Riley R."/>
            <person name="Sitrit Y."/>
            <person name="Stielow B."/>
            <person name="Szollosi G."/>
            <person name="Zifcakova L."/>
            <person name="Stursova M."/>
            <person name="Spatafora J.W."/>
            <person name="Tedersoo L."/>
            <person name="Vaario L.-M."/>
            <person name="Yamada A."/>
            <person name="Yan M."/>
            <person name="Wang P."/>
            <person name="Xu J."/>
            <person name="Bruns T."/>
            <person name="Baldrian P."/>
            <person name="Vilgalys R."/>
            <person name="Henrissat B."/>
            <person name="Grigoriev I.V."/>
            <person name="Hibbett D."/>
            <person name="Nagy L.G."/>
            <person name="Martin F.M."/>
        </authorList>
    </citation>
    <scope>NUCLEOTIDE SEQUENCE</scope>
    <source>
        <strain evidence="2">UH-Tt-Lm1</strain>
    </source>
</reference>
<keyword evidence="3" id="KW-1185">Reference proteome</keyword>
<feature type="region of interest" description="Disordered" evidence="1">
    <location>
        <begin position="59"/>
        <end position="112"/>
    </location>
</feature>
<name>A0A9P6LAL1_9AGAM</name>
<gene>
    <name evidence="2" type="ORF">BJ322DRAFT_1018109</name>
</gene>
<evidence type="ECO:0000313" key="2">
    <source>
        <dbReference type="EMBL" id="KAF9789466.1"/>
    </source>
</evidence>
<protein>
    <submittedName>
        <fullName evidence="2">Uncharacterized protein</fullName>
    </submittedName>
</protein>
<dbReference type="Proteomes" id="UP000736335">
    <property type="component" value="Unassembled WGS sequence"/>
</dbReference>